<evidence type="ECO:0000313" key="2">
    <source>
        <dbReference type="Proteomes" id="UP001168575"/>
    </source>
</evidence>
<evidence type="ECO:0000313" key="1">
    <source>
        <dbReference type="EMBL" id="MDO4842902.1"/>
    </source>
</evidence>
<name>A0AA43RJE9_9ACTN</name>
<dbReference type="SUPFAM" id="SSF63992">
    <property type="entry name" value="Dipeptide transport protein"/>
    <property type="match status" value="1"/>
</dbReference>
<organism evidence="1 2">
    <name type="scientific">Phoenicibacter congonensis</name>
    <dbReference type="NCBI Taxonomy" id="1944646"/>
    <lineage>
        <taxon>Bacteria</taxon>
        <taxon>Bacillati</taxon>
        <taxon>Actinomycetota</taxon>
        <taxon>Coriobacteriia</taxon>
        <taxon>Eggerthellales</taxon>
        <taxon>Eggerthellaceae</taxon>
        <taxon>Phoenicibacter</taxon>
    </lineage>
</organism>
<sequence>MNLRNQYIEVNGKYASEFMLNSMFAAYYGIPTIFVSGDKALCEEAKELIPEITTVPVFEGWGTSTISIHPKTAIRLIHDGMKEAISKDPKTCLMTLPEHFHVEIEFKDME</sequence>
<dbReference type="InterPro" id="IPR036177">
    <property type="entry name" value="Peptidase_M55_sf"/>
</dbReference>
<dbReference type="EMBL" id="JAUMVS010000364">
    <property type="protein sequence ID" value="MDO4842902.1"/>
    <property type="molecule type" value="Genomic_DNA"/>
</dbReference>
<keyword evidence="2" id="KW-1185">Reference proteome</keyword>
<dbReference type="Pfam" id="PF04951">
    <property type="entry name" value="Peptidase_M55"/>
    <property type="match status" value="1"/>
</dbReference>
<dbReference type="Proteomes" id="UP001168575">
    <property type="component" value="Unassembled WGS sequence"/>
</dbReference>
<proteinExistence type="predicted"/>
<dbReference type="Gene3D" id="3.40.50.10780">
    <property type="entry name" value="Dipeptide transport protein"/>
    <property type="match status" value="1"/>
</dbReference>
<feature type="non-terminal residue" evidence="1">
    <location>
        <position position="1"/>
    </location>
</feature>
<dbReference type="AlphaFoldDB" id="A0AA43RJE9"/>
<protein>
    <submittedName>
        <fullName evidence="1">M55 family metallopeptidase</fullName>
    </submittedName>
</protein>
<comment type="caution">
    <text evidence="1">The sequence shown here is derived from an EMBL/GenBank/DDBJ whole genome shotgun (WGS) entry which is preliminary data.</text>
</comment>
<reference evidence="1" key="1">
    <citation type="submission" date="2023-07" db="EMBL/GenBank/DDBJ databases">
        <title>Between Cages and Wild: Unraveling the Impact of Captivity on Animal Microbiomes and Antimicrobial Resistance.</title>
        <authorList>
            <person name="Schmartz G.P."/>
            <person name="Rehner J."/>
            <person name="Schuff M.J."/>
            <person name="Becker S.L."/>
            <person name="Kravczyk M."/>
            <person name="Gurevich A."/>
            <person name="Francke R."/>
            <person name="Mueller R."/>
            <person name="Keller V."/>
            <person name="Keller A."/>
        </authorList>
    </citation>
    <scope>NUCLEOTIDE SEQUENCE</scope>
    <source>
        <strain evidence="1">S12M_St_49</strain>
    </source>
</reference>
<feature type="non-terminal residue" evidence="1">
    <location>
        <position position="110"/>
    </location>
</feature>
<dbReference type="InterPro" id="IPR007035">
    <property type="entry name" value="Peptidase_M55"/>
</dbReference>
<accession>A0AA43RJE9</accession>
<dbReference type="InterPro" id="IPR027476">
    <property type="entry name" value="DppA_N"/>
</dbReference>
<gene>
    <name evidence="1" type="ORF">Q3982_09525</name>
</gene>